<sequence>MKTNKRNPTCQTISEMVGFQQCMLGNNDKITSFRALTNGFSGNQTKDTSIKVDVASSKNILTDNQTKYNKQNKQHRN</sequence>
<reference evidence="1 2" key="1">
    <citation type="submission" date="2014-06" db="EMBL/GenBank/DDBJ databases">
        <authorList>
            <person name="Swart Estienne"/>
        </authorList>
    </citation>
    <scope>NUCLEOTIDE SEQUENCE [LARGE SCALE GENOMIC DNA]</scope>
    <source>
        <strain evidence="1 2">130c</strain>
    </source>
</reference>
<dbReference type="AlphaFoldDB" id="A0A078AJ59"/>
<dbReference type="Proteomes" id="UP000039865">
    <property type="component" value="Unassembled WGS sequence"/>
</dbReference>
<evidence type="ECO:0000313" key="1">
    <source>
        <dbReference type="EMBL" id="CDW81931.1"/>
    </source>
</evidence>
<protein>
    <submittedName>
        <fullName evidence="1">Uncharacterized protein</fullName>
    </submittedName>
</protein>
<accession>A0A078AJ59</accession>
<keyword evidence="2" id="KW-1185">Reference proteome</keyword>
<gene>
    <name evidence="1" type="primary">Contig17052.g18162</name>
    <name evidence="1" type="ORF">STYLEM_10955</name>
</gene>
<proteinExistence type="predicted"/>
<dbReference type="InParanoid" id="A0A078AJ59"/>
<evidence type="ECO:0000313" key="2">
    <source>
        <dbReference type="Proteomes" id="UP000039865"/>
    </source>
</evidence>
<dbReference type="EMBL" id="CCKQ01010423">
    <property type="protein sequence ID" value="CDW81931.1"/>
    <property type="molecule type" value="Genomic_DNA"/>
</dbReference>
<organism evidence="1 2">
    <name type="scientific">Stylonychia lemnae</name>
    <name type="common">Ciliate</name>
    <dbReference type="NCBI Taxonomy" id="5949"/>
    <lineage>
        <taxon>Eukaryota</taxon>
        <taxon>Sar</taxon>
        <taxon>Alveolata</taxon>
        <taxon>Ciliophora</taxon>
        <taxon>Intramacronucleata</taxon>
        <taxon>Spirotrichea</taxon>
        <taxon>Stichotrichia</taxon>
        <taxon>Sporadotrichida</taxon>
        <taxon>Oxytrichidae</taxon>
        <taxon>Stylonychinae</taxon>
        <taxon>Stylonychia</taxon>
    </lineage>
</organism>
<name>A0A078AJ59_STYLE</name>